<dbReference type="CDD" id="cd05379">
    <property type="entry name" value="CAP_bacterial"/>
    <property type="match status" value="1"/>
</dbReference>
<reference evidence="3 4" key="1">
    <citation type="submission" date="2018-01" db="EMBL/GenBank/DDBJ databases">
        <title>Deinococcus koreensis sp. nov., a radiation-resistant bacterium isolated from river water.</title>
        <authorList>
            <person name="Choi A."/>
        </authorList>
    </citation>
    <scope>NUCLEOTIDE SEQUENCE [LARGE SCALE GENOMIC DNA]</scope>
    <source>
        <strain evidence="3 4">SJW1-2</strain>
    </source>
</reference>
<dbReference type="AlphaFoldDB" id="A0A2K3V2M5"/>
<evidence type="ECO:0000313" key="4">
    <source>
        <dbReference type="Proteomes" id="UP000236379"/>
    </source>
</evidence>
<proteinExistence type="predicted"/>
<feature type="chain" id="PRO_5014368370" evidence="1">
    <location>
        <begin position="23"/>
        <end position="167"/>
    </location>
</feature>
<dbReference type="Pfam" id="PF00188">
    <property type="entry name" value="CAP"/>
    <property type="match status" value="1"/>
</dbReference>
<dbReference type="Proteomes" id="UP000236379">
    <property type="component" value="Unassembled WGS sequence"/>
</dbReference>
<evidence type="ECO:0000256" key="1">
    <source>
        <dbReference type="SAM" id="SignalP"/>
    </source>
</evidence>
<dbReference type="SUPFAM" id="SSF55797">
    <property type="entry name" value="PR-1-like"/>
    <property type="match status" value="1"/>
</dbReference>
<dbReference type="Gene3D" id="3.40.33.10">
    <property type="entry name" value="CAP"/>
    <property type="match status" value="1"/>
</dbReference>
<dbReference type="PANTHER" id="PTHR31157">
    <property type="entry name" value="SCP DOMAIN-CONTAINING PROTEIN"/>
    <property type="match status" value="1"/>
</dbReference>
<dbReference type="OrthoDB" id="68195at2"/>
<dbReference type="PANTHER" id="PTHR31157:SF1">
    <property type="entry name" value="SCP DOMAIN-CONTAINING PROTEIN"/>
    <property type="match status" value="1"/>
</dbReference>
<evidence type="ECO:0000313" key="3">
    <source>
        <dbReference type="EMBL" id="PNY83047.1"/>
    </source>
</evidence>
<sequence>MTALAALSALCLTAVGWGAASAQTVPLQSAAERQLLAQLNEVRAQGVTCPGSGRRPPAQTLMPSAQHAQAARLQATYMGQSGRVSHDGPGGSTPRIRAASTGIDAVSVTEIIYMSGGLNPEQAMQWWLNSPVHCFWMTEGRYTHAGASVIQSSRGTAYVVVLSSGQR</sequence>
<dbReference type="InterPro" id="IPR035940">
    <property type="entry name" value="CAP_sf"/>
</dbReference>
<evidence type="ECO:0000259" key="2">
    <source>
        <dbReference type="Pfam" id="PF00188"/>
    </source>
</evidence>
<name>A0A2K3V2M5_9DEIO</name>
<dbReference type="EMBL" id="PPPD01000001">
    <property type="protein sequence ID" value="PNY83047.1"/>
    <property type="molecule type" value="Genomic_DNA"/>
</dbReference>
<protein>
    <submittedName>
        <fullName evidence="3">CAP domain-containing protein</fullName>
    </submittedName>
</protein>
<comment type="caution">
    <text evidence="3">The sequence shown here is derived from an EMBL/GenBank/DDBJ whole genome shotgun (WGS) entry which is preliminary data.</text>
</comment>
<gene>
    <name evidence="3" type="ORF">CVO96_13000</name>
</gene>
<feature type="signal peptide" evidence="1">
    <location>
        <begin position="1"/>
        <end position="22"/>
    </location>
</feature>
<keyword evidence="1" id="KW-0732">Signal</keyword>
<organism evidence="3 4">
    <name type="scientific">Deinococcus koreensis</name>
    <dbReference type="NCBI Taxonomy" id="2054903"/>
    <lineage>
        <taxon>Bacteria</taxon>
        <taxon>Thermotogati</taxon>
        <taxon>Deinococcota</taxon>
        <taxon>Deinococci</taxon>
        <taxon>Deinococcales</taxon>
        <taxon>Deinococcaceae</taxon>
        <taxon>Deinococcus</taxon>
    </lineage>
</organism>
<feature type="domain" description="SCP" evidence="2">
    <location>
        <begin position="38"/>
        <end position="161"/>
    </location>
</feature>
<dbReference type="InterPro" id="IPR014044">
    <property type="entry name" value="CAP_dom"/>
</dbReference>
<accession>A0A2K3V2M5</accession>
<keyword evidence="4" id="KW-1185">Reference proteome</keyword>